<organism evidence="5 6">
    <name type="scientific">Isosphaera pallida (strain ATCC 43644 / DSM 9630 / IS1B)</name>
    <dbReference type="NCBI Taxonomy" id="575540"/>
    <lineage>
        <taxon>Bacteria</taxon>
        <taxon>Pseudomonadati</taxon>
        <taxon>Planctomycetota</taxon>
        <taxon>Planctomycetia</taxon>
        <taxon>Isosphaerales</taxon>
        <taxon>Isosphaeraceae</taxon>
        <taxon>Isosphaera</taxon>
    </lineage>
</organism>
<evidence type="ECO:0000256" key="1">
    <source>
        <dbReference type="ARBA" id="ARBA00013139"/>
    </source>
</evidence>
<dbReference type="EMBL" id="CP002353">
    <property type="protein sequence ID" value="ADV63220.1"/>
    <property type="molecule type" value="Genomic_DNA"/>
</dbReference>
<dbReference type="PANTHER" id="PTHR11236:SF9">
    <property type="entry name" value="ANTHRANILATE SYNTHASE COMPONENT 1"/>
    <property type="match status" value="1"/>
</dbReference>
<evidence type="ECO:0000259" key="4">
    <source>
        <dbReference type="Pfam" id="PF04715"/>
    </source>
</evidence>
<dbReference type="PRINTS" id="PR00095">
    <property type="entry name" value="ANTSNTHASEI"/>
</dbReference>
<dbReference type="KEGG" id="ipa:Isop_2650"/>
<feature type="domain" description="Chorismate-utilising enzyme C-terminal" evidence="3">
    <location>
        <begin position="246"/>
        <end position="510"/>
    </location>
</feature>
<dbReference type="FunCoup" id="E8QZS9">
    <property type="interactions" value="159"/>
</dbReference>
<dbReference type="InterPro" id="IPR006805">
    <property type="entry name" value="Anth_synth_I_N"/>
</dbReference>
<dbReference type="STRING" id="575540.Isop_2650"/>
<dbReference type="GO" id="GO:0016829">
    <property type="term" value="F:lyase activity"/>
    <property type="evidence" value="ECO:0007669"/>
    <property type="project" value="UniProtKB-KW"/>
</dbReference>
<keyword evidence="2" id="KW-0808">Transferase</keyword>
<dbReference type="SUPFAM" id="SSF56322">
    <property type="entry name" value="ADC synthase"/>
    <property type="match status" value="1"/>
</dbReference>
<reference evidence="5 6" key="2">
    <citation type="journal article" date="2011" name="Stand. Genomic Sci.">
        <title>Complete genome sequence of Isosphaera pallida type strain (IS1B).</title>
        <authorList>
            <consortium name="US DOE Joint Genome Institute (JGI-PGF)"/>
            <person name="Goker M."/>
            <person name="Cleland D."/>
            <person name="Saunders E."/>
            <person name="Lapidus A."/>
            <person name="Nolan M."/>
            <person name="Lucas S."/>
            <person name="Hammon N."/>
            <person name="Deshpande S."/>
            <person name="Cheng J.F."/>
            <person name="Tapia R."/>
            <person name="Han C."/>
            <person name="Goodwin L."/>
            <person name="Pitluck S."/>
            <person name="Liolios K."/>
            <person name="Pagani I."/>
            <person name="Ivanova N."/>
            <person name="Mavromatis K."/>
            <person name="Pati A."/>
            <person name="Chen A."/>
            <person name="Palaniappan K."/>
            <person name="Land M."/>
            <person name="Hauser L."/>
            <person name="Chang Y.J."/>
            <person name="Jeffries C.D."/>
            <person name="Detter J.C."/>
            <person name="Beck B."/>
            <person name="Woyke T."/>
            <person name="Bristow J."/>
            <person name="Eisen J.A."/>
            <person name="Markowitz V."/>
            <person name="Hugenholtz P."/>
            <person name="Kyrpides N.C."/>
            <person name="Klenk H.P."/>
        </authorList>
    </citation>
    <scope>NUCLEOTIDE SEQUENCE [LARGE SCALE GENOMIC DNA]</scope>
    <source>
        <strain evidence="6">ATCC 43644 / DSM 9630 / IS1B</strain>
    </source>
</reference>
<gene>
    <name evidence="5" type="ordered locus">Isop_2650</name>
</gene>
<evidence type="ECO:0000259" key="3">
    <source>
        <dbReference type="Pfam" id="PF00425"/>
    </source>
</evidence>
<dbReference type="Gene3D" id="3.60.120.10">
    <property type="entry name" value="Anthranilate synthase"/>
    <property type="match status" value="1"/>
</dbReference>
<reference key="1">
    <citation type="submission" date="2010-11" db="EMBL/GenBank/DDBJ databases">
        <title>The complete sequence of chromosome of Isophaera pallida ATCC 43644.</title>
        <authorList>
            <consortium name="US DOE Joint Genome Institute (JGI-PGF)"/>
            <person name="Lucas S."/>
            <person name="Copeland A."/>
            <person name="Lapidus A."/>
            <person name="Bruce D."/>
            <person name="Goodwin L."/>
            <person name="Pitluck S."/>
            <person name="Kyrpides N."/>
            <person name="Mavromatis K."/>
            <person name="Pagani I."/>
            <person name="Ivanova N."/>
            <person name="Saunders E."/>
            <person name="Brettin T."/>
            <person name="Detter J.C."/>
            <person name="Han C."/>
            <person name="Tapia R."/>
            <person name="Land M."/>
            <person name="Hauser L."/>
            <person name="Markowitz V."/>
            <person name="Cheng J.-F."/>
            <person name="Hugenholtz P."/>
            <person name="Woyke T."/>
            <person name="Wu D."/>
            <person name="Eisen J.A."/>
        </authorList>
    </citation>
    <scope>NUCLEOTIDE SEQUENCE</scope>
    <source>
        <strain>ATCC 43644</strain>
    </source>
</reference>
<dbReference type="Pfam" id="PF00425">
    <property type="entry name" value="Chorismate_bind"/>
    <property type="match status" value="1"/>
</dbReference>
<dbReference type="InterPro" id="IPR019999">
    <property type="entry name" value="Anth_synth_I-like"/>
</dbReference>
<evidence type="ECO:0000313" key="5">
    <source>
        <dbReference type="EMBL" id="ADV63220.1"/>
    </source>
</evidence>
<dbReference type="GO" id="GO:0046820">
    <property type="term" value="F:4-amino-4-deoxychorismate synthase activity"/>
    <property type="evidence" value="ECO:0007669"/>
    <property type="project" value="UniProtKB-EC"/>
</dbReference>
<dbReference type="HOGENOM" id="CLU_006493_7_2_0"/>
<keyword evidence="6" id="KW-1185">Reference proteome</keyword>
<dbReference type="InterPro" id="IPR005801">
    <property type="entry name" value="ADC_synthase"/>
</dbReference>
<dbReference type="GO" id="GO:0009396">
    <property type="term" value="P:folic acid-containing compound biosynthetic process"/>
    <property type="evidence" value="ECO:0007669"/>
    <property type="project" value="InterPro"/>
</dbReference>
<dbReference type="NCBIfam" id="TIGR00553">
    <property type="entry name" value="pabB"/>
    <property type="match status" value="1"/>
</dbReference>
<protein>
    <recommendedName>
        <fullName evidence="1">aminodeoxychorismate synthase</fullName>
        <ecNumber evidence="1">2.6.1.85</ecNumber>
    </recommendedName>
</protein>
<sequence>MSPLELDQRLVITTPRGSPTDPTRLEIGVRSLCLELPHQPCGHPRRWAWTVARMDRPILLETGGGPERFGVAGRWSILTAQPRAWFEITANAWRFVDPTGRVESGDDQARVALRHLIRWAGLDAATNSHVGPAATPTPLPPLSPPPFAGGLAGFIGYDFGALLERVPRRAPRRSDLPDVALGLYDTLVAIDHQRHTTTLWAFDLLGEGPRHLQHRLEAWKERLLDAHEALSPPPPHLDPVRPDRQPEEHCRAVARAIEYIHAGDIFQVNLAQRFHAAYQGDPLWLHERLMERAPAPFAAFVGLSEPNTRRGHGWHDRALVSASPEWFYTVTGDRIVTRPIKGTRPRHPNPDEDRAEAEALLNSPKDRAELTMIVDLERNDLGKVCIPGGVRVREPLTLESHAQVHHLVATVEGTLKPNADPATVLEAMFPGGSITGAPKIRAMQIIDELEPVRRGPYTGAIGWIGRGGSARFNIAIRTAIIERDQVSFQVGGGIVADSDPQAEYEETLHKARGLLDALTLPPPPVRGEPNGLQ</sequence>
<dbReference type="InterPro" id="IPR015890">
    <property type="entry name" value="Chorismate_C"/>
</dbReference>
<keyword evidence="5" id="KW-0456">Lyase</keyword>
<feature type="domain" description="Anthranilate synthase component I N-terminal" evidence="4">
    <location>
        <begin position="53"/>
        <end position="199"/>
    </location>
</feature>
<dbReference type="Pfam" id="PF04715">
    <property type="entry name" value="Anth_synt_I_N"/>
    <property type="match status" value="1"/>
</dbReference>
<dbReference type="GO" id="GO:0000162">
    <property type="term" value="P:L-tryptophan biosynthetic process"/>
    <property type="evidence" value="ECO:0007669"/>
    <property type="project" value="TreeGrafter"/>
</dbReference>
<evidence type="ECO:0000256" key="2">
    <source>
        <dbReference type="ARBA" id="ARBA00022679"/>
    </source>
</evidence>
<accession>E8QZS9</accession>
<name>E8QZS9_ISOPI</name>
<dbReference type="InParanoid" id="E8QZS9"/>
<dbReference type="PANTHER" id="PTHR11236">
    <property type="entry name" value="AMINOBENZOATE/ANTHRANILATE SYNTHASE"/>
    <property type="match status" value="1"/>
</dbReference>
<dbReference type="eggNOG" id="COG0147">
    <property type="taxonomic scope" value="Bacteria"/>
</dbReference>
<proteinExistence type="predicted"/>
<dbReference type="OrthoDB" id="9803598at2"/>
<dbReference type="Proteomes" id="UP000008631">
    <property type="component" value="Chromosome"/>
</dbReference>
<dbReference type="EC" id="2.6.1.85" evidence="1"/>
<dbReference type="InterPro" id="IPR005802">
    <property type="entry name" value="ADC_synth_comp_1"/>
</dbReference>
<evidence type="ECO:0000313" key="6">
    <source>
        <dbReference type="Proteomes" id="UP000008631"/>
    </source>
</evidence>
<dbReference type="AlphaFoldDB" id="E8QZS9"/>